<evidence type="ECO:0000256" key="3">
    <source>
        <dbReference type="ARBA" id="ARBA00008766"/>
    </source>
</evidence>
<evidence type="ECO:0000256" key="8">
    <source>
        <dbReference type="ARBA" id="ARBA00069363"/>
    </source>
</evidence>
<dbReference type="Gene3D" id="3.40.350.10">
    <property type="entry name" value="Creatinase/prolidase N-terminal domain"/>
    <property type="match status" value="1"/>
</dbReference>
<dbReference type="PANTHER" id="PTHR43226">
    <property type="entry name" value="XAA-PRO AMINOPEPTIDASE 3"/>
    <property type="match status" value="1"/>
</dbReference>
<dbReference type="SUPFAM" id="SSF55920">
    <property type="entry name" value="Creatinase/aminopeptidase"/>
    <property type="match status" value="1"/>
</dbReference>
<evidence type="ECO:0000256" key="6">
    <source>
        <dbReference type="ARBA" id="ARBA00022801"/>
    </source>
</evidence>
<dbReference type="SUPFAM" id="SSF53092">
    <property type="entry name" value="Creatinase/prolidase N-terminal domain"/>
    <property type="match status" value="1"/>
</dbReference>
<dbReference type="PROSITE" id="PS00491">
    <property type="entry name" value="PROLINE_PEPTIDASE"/>
    <property type="match status" value="1"/>
</dbReference>
<evidence type="ECO:0000256" key="2">
    <source>
        <dbReference type="ARBA" id="ARBA00001936"/>
    </source>
</evidence>
<dbReference type="InterPro" id="IPR052433">
    <property type="entry name" value="X-Pro_dipept-like"/>
</dbReference>
<dbReference type="PANTHER" id="PTHR43226:SF4">
    <property type="entry name" value="XAA-PRO AMINOPEPTIDASE 3"/>
    <property type="match status" value="1"/>
</dbReference>
<comment type="cofactor">
    <cofactor evidence="2">
        <name>Mn(2+)</name>
        <dbReference type="ChEBI" id="CHEBI:29035"/>
    </cofactor>
</comment>
<evidence type="ECO:0000256" key="11">
    <source>
        <dbReference type="RuleBase" id="RU000590"/>
    </source>
</evidence>
<evidence type="ECO:0000259" key="12">
    <source>
        <dbReference type="SMART" id="SM01011"/>
    </source>
</evidence>
<evidence type="ECO:0000256" key="7">
    <source>
        <dbReference type="ARBA" id="ARBA00023211"/>
    </source>
</evidence>
<comment type="caution">
    <text evidence="13">The sequence shown here is derived from an EMBL/GenBank/DDBJ whole genome shotgun (WGS) entry which is preliminary data.</text>
</comment>
<accession>A0A0G1GZA2</accession>
<dbReference type="Gene3D" id="3.90.230.10">
    <property type="entry name" value="Creatinase/methionine aminopeptidase superfamily"/>
    <property type="match status" value="1"/>
</dbReference>
<dbReference type="GO" id="GO:0030145">
    <property type="term" value="F:manganese ion binding"/>
    <property type="evidence" value="ECO:0007669"/>
    <property type="project" value="InterPro"/>
</dbReference>
<dbReference type="GO" id="GO:0006508">
    <property type="term" value="P:proteolysis"/>
    <property type="evidence" value="ECO:0007669"/>
    <property type="project" value="TreeGrafter"/>
</dbReference>
<dbReference type="InterPro" id="IPR000994">
    <property type="entry name" value="Pept_M24"/>
</dbReference>
<dbReference type="GO" id="GO:0070006">
    <property type="term" value="F:metalloaminopeptidase activity"/>
    <property type="evidence" value="ECO:0007669"/>
    <property type="project" value="InterPro"/>
</dbReference>
<evidence type="ECO:0000256" key="1">
    <source>
        <dbReference type="ARBA" id="ARBA00001424"/>
    </source>
</evidence>
<dbReference type="EMBL" id="LCHU01000022">
    <property type="protein sequence ID" value="KKT40466.1"/>
    <property type="molecule type" value="Genomic_DNA"/>
</dbReference>
<dbReference type="CDD" id="cd01087">
    <property type="entry name" value="Prolidase"/>
    <property type="match status" value="1"/>
</dbReference>
<evidence type="ECO:0000256" key="4">
    <source>
        <dbReference type="ARBA" id="ARBA00012574"/>
    </source>
</evidence>
<protein>
    <recommendedName>
        <fullName evidence="8">Xaa-Pro aminopeptidase</fullName>
        <ecNumber evidence="4">3.4.11.9</ecNumber>
    </recommendedName>
    <alternativeName>
        <fullName evidence="9">Aminopeptidase P II</fullName>
    </alternativeName>
    <alternativeName>
        <fullName evidence="10">X-Pro aminopeptidase</fullName>
    </alternativeName>
</protein>
<dbReference type="SMART" id="SM01011">
    <property type="entry name" value="AMP_N"/>
    <property type="match status" value="1"/>
</dbReference>
<dbReference type="Pfam" id="PF05195">
    <property type="entry name" value="AMP_N"/>
    <property type="match status" value="1"/>
</dbReference>
<dbReference type="InterPro" id="IPR001131">
    <property type="entry name" value="Peptidase_M24B_aminopep-P_CS"/>
</dbReference>
<feature type="domain" description="Aminopeptidase P N-terminal" evidence="12">
    <location>
        <begin position="2"/>
        <end position="135"/>
    </location>
</feature>
<dbReference type="FunFam" id="3.90.230.10:FF:000002">
    <property type="entry name" value="Xaa-Pro aminopeptidase 3"/>
    <property type="match status" value="1"/>
</dbReference>
<keyword evidence="6" id="KW-0378">Hydrolase</keyword>
<evidence type="ECO:0000313" key="14">
    <source>
        <dbReference type="Proteomes" id="UP000034736"/>
    </source>
</evidence>
<dbReference type="Proteomes" id="UP000034736">
    <property type="component" value="Unassembled WGS sequence"/>
</dbReference>
<dbReference type="InterPro" id="IPR029149">
    <property type="entry name" value="Creatin/AminoP/Spt16_N"/>
</dbReference>
<dbReference type="Pfam" id="PF00557">
    <property type="entry name" value="Peptidase_M24"/>
    <property type="match status" value="1"/>
</dbReference>
<dbReference type="InterPro" id="IPR007865">
    <property type="entry name" value="Aminopep_P_N"/>
</dbReference>
<evidence type="ECO:0000256" key="5">
    <source>
        <dbReference type="ARBA" id="ARBA00022723"/>
    </source>
</evidence>
<evidence type="ECO:0000256" key="10">
    <source>
        <dbReference type="ARBA" id="ARBA00081411"/>
    </source>
</evidence>
<sequence>MLDKEVFVERRRKFAELMGEGIAVIPTAPDILRNGHDNYFPHRPDSDFYYLTGFSEADAVLVVVAGKNARSILFCKKKDKTKEMRTGYLYGPEKAKMEFGFEEVFKLEKLSQELPKLLSKEKYLFFDWQNKEWAERVRLRLAGTRHVLDFRNSKSILGEMRLIKSSDEILTMRYAAKISALAHKKAMQVCRPEMMEYELEAEIVREFRFHGSSLVGAYTTIAASGNNACTLHYVKNSDMIENGGLVLMDAGCEVENYASDITRTYPANGRFTKEQKIIYEIVLSSQSAAIGKALPGNSFLEPDKEARKVMIKELLKIGLLRGNLRALIKNNACEKFFPHGTSHWLGLDVHDVGNYRVDGKPRKLEQGMVLTVEPGIYIPQGMKDVDKKWWGIGVRIEDDILITETGNEVLSKDAPKSVEDIERIVGTIDPNWRV</sequence>
<name>A0A0G1GZA2_9BACT</name>
<dbReference type="GO" id="GO:0005829">
    <property type="term" value="C:cytosol"/>
    <property type="evidence" value="ECO:0007669"/>
    <property type="project" value="TreeGrafter"/>
</dbReference>
<keyword evidence="5 11" id="KW-0479">Metal-binding</keyword>
<dbReference type="AlphaFoldDB" id="A0A0G1GZA2"/>
<dbReference type="PATRIC" id="fig|1618647.3.peg.735"/>
<comment type="similarity">
    <text evidence="3 11">Belongs to the peptidase M24B family.</text>
</comment>
<evidence type="ECO:0000256" key="9">
    <source>
        <dbReference type="ARBA" id="ARBA00075356"/>
    </source>
</evidence>
<comment type="catalytic activity">
    <reaction evidence="1">
        <text>Release of any N-terminal amino acid, including proline, that is linked to proline, even from a dipeptide or tripeptide.</text>
        <dbReference type="EC" id="3.4.11.9"/>
    </reaction>
</comment>
<reference evidence="13 14" key="1">
    <citation type="journal article" date="2015" name="Nature">
        <title>rRNA introns, odd ribosomes, and small enigmatic genomes across a large radiation of phyla.</title>
        <authorList>
            <person name="Brown C.T."/>
            <person name="Hug L.A."/>
            <person name="Thomas B.C."/>
            <person name="Sharon I."/>
            <person name="Castelle C.J."/>
            <person name="Singh A."/>
            <person name="Wilkins M.J."/>
            <person name="Williams K.H."/>
            <person name="Banfield J.F."/>
        </authorList>
    </citation>
    <scope>NUCLEOTIDE SEQUENCE [LARGE SCALE GENOMIC DNA]</scope>
</reference>
<gene>
    <name evidence="13" type="ORF">UW30_C0022G0001</name>
</gene>
<keyword evidence="7" id="KW-0464">Manganese</keyword>
<dbReference type="STRING" id="1618647.UW30_C0022G0001"/>
<dbReference type="EC" id="3.4.11.9" evidence="4"/>
<proteinExistence type="inferred from homology"/>
<evidence type="ECO:0000313" key="13">
    <source>
        <dbReference type="EMBL" id="KKT40466.1"/>
    </source>
</evidence>
<dbReference type="InterPro" id="IPR036005">
    <property type="entry name" value="Creatinase/aminopeptidase-like"/>
</dbReference>
<organism evidence="13 14">
    <name type="scientific">Candidatus Giovannonibacteria bacterium GW2011_GWA2_44_13b</name>
    <dbReference type="NCBI Taxonomy" id="1618647"/>
    <lineage>
        <taxon>Bacteria</taxon>
        <taxon>Candidatus Giovannoniibacteriota</taxon>
    </lineage>
</organism>